<dbReference type="AlphaFoldDB" id="A0A4R6KKP1"/>
<dbReference type="Proteomes" id="UP000295388">
    <property type="component" value="Unassembled WGS sequence"/>
</dbReference>
<evidence type="ECO:0000313" key="2">
    <source>
        <dbReference type="EMBL" id="TDO51743.1"/>
    </source>
</evidence>
<organism evidence="2 3">
    <name type="scientific">Kribbella caucasensis</name>
    <dbReference type="NCBI Taxonomy" id="2512215"/>
    <lineage>
        <taxon>Bacteria</taxon>
        <taxon>Bacillati</taxon>
        <taxon>Actinomycetota</taxon>
        <taxon>Actinomycetes</taxon>
        <taxon>Propionibacteriales</taxon>
        <taxon>Kribbellaceae</taxon>
        <taxon>Kribbella</taxon>
    </lineage>
</organism>
<dbReference type="GO" id="GO:0003677">
    <property type="term" value="F:DNA binding"/>
    <property type="evidence" value="ECO:0007669"/>
    <property type="project" value="InterPro"/>
</dbReference>
<dbReference type="InterPro" id="IPR011010">
    <property type="entry name" value="DNA_brk_join_enz"/>
</dbReference>
<dbReference type="GO" id="GO:0015074">
    <property type="term" value="P:DNA integration"/>
    <property type="evidence" value="ECO:0007669"/>
    <property type="project" value="InterPro"/>
</dbReference>
<gene>
    <name evidence="2" type="ORF">EV643_103482</name>
</gene>
<dbReference type="Gene3D" id="1.10.443.10">
    <property type="entry name" value="Intergrase catalytic core"/>
    <property type="match status" value="1"/>
</dbReference>
<keyword evidence="3" id="KW-1185">Reference proteome</keyword>
<sequence length="151" mass="16264">MTNGGRGLRWAKAAAQGSITDHCGHRRDGAERLKGGVWNPSNANRDMKAAMVRVNPDLAWVTSHTCRKTVVTRLDEAGPSVREIADRLGHAKPSLTQDVPLGPQRCVATVPQPLLLRLVIKWSRTAERAGQSCSDLRVLEGGGGGNRTPVL</sequence>
<evidence type="ECO:0000313" key="3">
    <source>
        <dbReference type="Proteomes" id="UP000295388"/>
    </source>
</evidence>
<evidence type="ECO:0000256" key="1">
    <source>
        <dbReference type="ARBA" id="ARBA00023172"/>
    </source>
</evidence>
<keyword evidence="1" id="KW-0233">DNA recombination</keyword>
<dbReference type="InterPro" id="IPR013762">
    <property type="entry name" value="Integrase-like_cat_sf"/>
</dbReference>
<dbReference type="GO" id="GO:0006310">
    <property type="term" value="P:DNA recombination"/>
    <property type="evidence" value="ECO:0007669"/>
    <property type="project" value="UniProtKB-KW"/>
</dbReference>
<dbReference type="EMBL" id="SNWQ01000003">
    <property type="protein sequence ID" value="TDO51743.1"/>
    <property type="molecule type" value="Genomic_DNA"/>
</dbReference>
<reference evidence="2 3" key="1">
    <citation type="submission" date="2019-03" db="EMBL/GenBank/DDBJ databases">
        <title>Genomic Encyclopedia of Type Strains, Phase III (KMG-III): the genomes of soil and plant-associated and newly described type strains.</title>
        <authorList>
            <person name="Whitman W."/>
        </authorList>
    </citation>
    <scope>NUCLEOTIDE SEQUENCE [LARGE SCALE GENOMIC DNA]</scope>
    <source>
        <strain evidence="2 3">VKM Ac-2527</strain>
    </source>
</reference>
<accession>A0A4R6KKP1</accession>
<name>A0A4R6KKP1_9ACTN</name>
<dbReference type="SUPFAM" id="SSF56349">
    <property type="entry name" value="DNA breaking-rejoining enzymes"/>
    <property type="match status" value="1"/>
</dbReference>
<proteinExistence type="predicted"/>
<comment type="caution">
    <text evidence="2">The sequence shown here is derived from an EMBL/GenBank/DDBJ whole genome shotgun (WGS) entry which is preliminary data.</text>
</comment>
<protein>
    <submittedName>
        <fullName evidence="2">Phage integrase family protein</fullName>
    </submittedName>
</protein>